<dbReference type="EMBL" id="NQVE01000203">
    <property type="protein sequence ID" value="RAL39045.1"/>
    <property type="molecule type" value="Genomic_DNA"/>
</dbReference>
<dbReference type="InterPro" id="IPR002068">
    <property type="entry name" value="A-crystallin/Hsp20_dom"/>
</dbReference>
<dbReference type="AlphaFoldDB" id="A0A328CZY1"/>
<dbReference type="PROSITE" id="PS01031">
    <property type="entry name" value="SHSP"/>
    <property type="match status" value="1"/>
</dbReference>
<sequence length="221" mass="24742">MRDPTTTTGLDDGLPRSENVIYEEVVPLFEWNPDSTSHYWLLLHVPGFRREDLRVEVRANGLIRIGGERKVNGTKCIWFDQFYTAPKNSKPQDSRMEHADGVLKLIIPTLVVENLLSPTPSKTPRDEGNSSLSAHEMGKNVKEKKAVVETPRGEEEDPKHEKANDNGAKGEKKSCDCLAKLTNMVKQNMGVFFAVILAFSFGAFVSQNKLKKMNNGKRSIG</sequence>
<keyword evidence="7" id="KW-1185">Reference proteome</keyword>
<protein>
    <recommendedName>
        <fullName evidence="5">SHSP domain-containing protein</fullName>
    </recommendedName>
</protein>
<dbReference type="Proteomes" id="UP000249390">
    <property type="component" value="Unassembled WGS sequence"/>
</dbReference>
<dbReference type="InterPro" id="IPR008978">
    <property type="entry name" value="HSP20-like_chaperone"/>
</dbReference>
<keyword evidence="4" id="KW-0812">Transmembrane</keyword>
<accession>A0A328CZY1</accession>
<dbReference type="Pfam" id="PF00011">
    <property type="entry name" value="HSP20"/>
    <property type="match status" value="1"/>
</dbReference>
<evidence type="ECO:0000259" key="5">
    <source>
        <dbReference type="PROSITE" id="PS01031"/>
    </source>
</evidence>
<organism evidence="6 7">
    <name type="scientific">Cuscuta australis</name>
    <dbReference type="NCBI Taxonomy" id="267555"/>
    <lineage>
        <taxon>Eukaryota</taxon>
        <taxon>Viridiplantae</taxon>
        <taxon>Streptophyta</taxon>
        <taxon>Embryophyta</taxon>
        <taxon>Tracheophyta</taxon>
        <taxon>Spermatophyta</taxon>
        <taxon>Magnoliopsida</taxon>
        <taxon>eudicotyledons</taxon>
        <taxon>Gunneridae</taxon>
        <taxon>Pentapetalae</taxon>
        <taxon>asterids</taxon>
        <taxon>lamiids</taxon>
        <taxon>Solanales</taxon>
        <taxon>Convolvulaceae</taxon>
        <taxon>Cuscuteae</taxon>
        <taxon>Cuscuta</taxon>
        <taxon>Cuscuta subgen. Grammica</taxon>
        <taxon>Cuscuta sect. Cleistogrammica</taxon>
    </lineage>
</organism>
<feature type="transmembrane region" description="Helical" evidence="4">
    <location>
        <begin position="189"/>
        <end position="208"/>
    </location>
</feature>
<evidence type="ECO:0000256" key="3">
    <source>
        <dbReference type="SAM" id="MobiDB-lite"/>
    </source>
</evidence>
<gene>
    <name evidence="6" type="ORF">DM860_011531</name>
</gene>
<comment type="similarity">
    <text evidence="1 2">Belongs to the small heat shock protein (HSP20) family.</text>
</comment>
<proteinExistence type="inferred from homology"/>
<dbReference type="Gene3D" id="2.60.40.790">
    <property type="match status" value="1"/>
</dbReference>
<feature type="domain" description="SHSP" evidence="5">
    <location>
        <begin position="20"/>
        <end position="124"/>
    </location>
</feature>
<evidence type="ECO:0000313" key="6">
    <source>
        <dbReference type="EMBL" id="RAL39045.1"/>
    </source>
</evidence>
<comment type="caution">
    <text evidence="6">The sequence shown here is derived from an EMBL/GenBank/DDBJ whole genome shotgun (WGS) entry which is preliminary data.</text>
</comment>
<dbReference type="SUPFAM" id="SSF49764">
    <property type="entry name" value="HSP20-like chaperones"/>
    <property type="match status" value="1"/>
</dbReference>
<feature type="region of interest" description="Disordered" evidence="3">
    <location>
        <begin position="117"/>
        <end position="172"/>
    </location>
</feature>
<reference evidence="6 7" key="1">
    <citation type="submission" date="2018-06" db="EMBL/GenBank/DDBJ databases">
        <title>The Genome of Cuscuta australis (Dodder) Provides Insight into the Evolution of Plant Parasitism.</title>
        <authorList>
            <person name="Liu H."/>
        </authorList>
    </citation>
    <scope>NUCLEOTIDE SEQUENCE [LARGE SCALE GENOMIC DNA]</scope>
    <source>
        <strain evidence="7">cv. Yunnan</strain>
        <tissue evidence="6">Vines</tissue>
    </source>
</reference>
<feature type="compositionally biased region" description="Basic and acidic residues" evidence="3">
    <location>
        <begin position="136"/>
        <end position="172"/>
    </location>
</feature>
<dbReference type="CDD" id="cd06464">
    <property type="entry name" value="ACD_sHsps-like"/>
    <property type="match status" value="1"/>
</dbReference>
<keyword evidence="4" id="KW-1133">Transmembrane helix</keyword>
<keyword evidence="4" id="KW-0472">Membrane</keyword>
<evidence type="ECO:0000256" key="4">
    <source>
        <dbReference type="SAM" id="Phobius"/>
    </source>
</evidence>
<evidence type="ECO:0000256" key="2">
    <source>
        <dbReference type="RuleBase" id="RU003616"/>
    </source>
</evidence>
<evidence type="ECO:0000256" key="1">
    <source>
        <dbReference type="PROSITE-ProRule" id="PRU00285"/>
    </source>
</evidence>
<name>A0A328CZY1_9ASTE</name>
<evidence type="ECO:0000313" key="7">
    <source>
        <dbReference type="Proteomes" id="UP000249390"/>
    </source>
</evidence>